<name>A0A0F9L5M0_9ZZZZ</name>
<accession>A0A0F9L5M0</accession>
<dbReference type="EMBL" id="LAZR01006898">
    <property type="protein sequence ID" value="KKM88898.1"/>
    <property type="molecule type" value="Genomic_DNA"/>
</dbReference>
<proteinExistence type="predicted"/>
<protein>
    <submittedName>
        <fullName evidence="1">Uncharacterized protein</fullName>
    </submittedName>
</protein>
<reference evidence="1" key="1">
    <citation type="journal article" date="2015" name="Nature">
        <title>Complex archaea that bridge the gap between prokaryotes and eukaryotes.</title>
        <authorList>
            <person name="Spang A."/>
            <person name="Saw J.H."/>
            <person name="Jorgensen S.L."/>
            <person name="Zaremba-Niedzwiedzka K."/>
            <person name="Martijn J."/>
            <person name="Lind A.E."/>
            <person name="van Eijk R."/>
            <person name="Schleper C."/>
            <person name="Guy L."/>
            <person name="Ettema T.J."/>
        </authorList>
    </citation>
    <scope>NUCLEOTIDE SEQUENCE</scope>
</reference>
<gene>
    <name evidence="1" type="ORF">LCGC14_1254050</name>
</gene>
<comment type="caution">
    <text evidence="1">The sequence shown here is derived from an EMBL/GenBank/DDBJ whole genome shotgun (WGS) entry which is preliminary data.</text>
</comment>
<organism evidence="1">
    <name type="scientific">marine sediment metagenome</name>
    <dbReference type="NCBI Taxonomy" id="412755"/>
    <lineage>
        <taxon>unclassified sequences</taxon>
        <taxon>metagenomes</taxon>
        <taxon>ecological metagenomes</taxon>
    </lineage>
</organism>
<sequence length="69" mass="7619">MTHEEKLKDIKDNPERHRHSFQGLQACSMHNGALDTQLVDAHETYASVGMNGGRRCDVVTGPCACGAWH</sequence>
<evidence type="ECO:0000313" key="1">
    <source>
        <dbReference type="EMBL" id="KKM88898.1"/>
    </source>
</evidence>
<dbReference type="AlphaFoldDB" id="A0A0F9L5M0"/>